<evidence type="ECO:0000313" key="3">
    <source>
        <dbReference type="Proteomes" id="UP000176544"/>
    </source>
</evidence>
<comment type="caution">
    <text evidence="2">The sequence shown here is derived from an EMBL/GenBank/DDBJ whole genome shotgun (WGS) entry which is preliminary data.</text>
</comment>
<feature type="transmembrane region" description="Helical" evidence="1">
    <location>
        <begin position="66"/>
        <end position="88"/>
    </location>
</feature>
<dbReference type="EMBL" id="MHJA01000032">
    <property type="protein sequence ID" value="OGY60457.1"/>
    <property type="molecule type" value="Genomic_DNA"/>
</dbReference>
<sequence>MKNFIKISIVIYLVVGVALLVLPPDNLPSFYRPGLMASLAFVSALLIVLPRLIFRSGGDEKKSHKLFRLQALVALVLLLNGLGGLGLYKLYVVGFEYDKLMHFVVPMLLTFLGFDFISTWFGKNRKASALIAGSVVIFGGLLWESLEATSDIFLGTSLLGGGDSLAAVDTIADISMNFLGVCLSLAVIKFRADRRASV</sequence>
<dbReference type="Pfam" id="PF09997">
    <property type="entry name" value="DUF2238"/>
    <property type="match status" value="1"/>
</dbReference>
<feature type="transmembrane region" description="Helical" evidence="1">
    <location>
        <begin position="100"/>
        <end position="121"/>
    </location>
</feature>
<reference evidence="2 3" key="1">
    <citation type="journal article" date="2016" name="Nat. Commun.">
        <title>Thousands of microbial genomes shed light on interconnected biogeochemical processes in an aquifer system.</title>
        <authorList>
            <person name="Anantharaman K."/>
            <person name="Brown C.T."/>
            <person name="Hug L.A."/>
            <person name="Sharon I."/>
            <person name="Castelle C.J."/>
            <person name="Probst A.J."/>
            <person name="Thomas B.C."/>
            <person name="Singh A."/>
            <person name="Wilkins M.J."/>
            <person name="Karaoz U."/>
            <person name="Brodie E.L."/>
            <person name="Williams K.H."/>
            <person name="Hubbard S.S."/>
            <person name="Banfield J.F."/>
        </authorList>
    </citation>
    <scope>NUCLEOTIDE SEQUENCE [LARGE SCALE GENOMIC DNA]</scope>
</reference>
<name>A0A1G1ZA05_9BACT</name>
<proteinExistence type="predicted"/>
<dbReference type="AlphaFoldDB" id="A0A1G1ZA05"/>
<feature type="transmembrane region" description="Helical" evidence="1">
    <location>
        <begin position="35"/>
        <end position="54"/>
    </location>
</feature>
<organism evidence="2 3">
    <name type="scientific">Candidatus Colwellbacteria bacterium RIFCSPLOWO2_02_FULL_45_11</name>
    <dbReference type="NCBI Taxonomy" id="1797692"/>
    <lineage>
        <taxon>Bacteria</taxon>
        <taxon>Candidatus Colwelliibacteriota</taxon>
    </lineage>
</organism>
<keyword evidence="1" id="KW-0472">Membrane</keyword>
<keyword evidence="1" id="KW-1133">Transmembrane helix</keyword>
<evidence type="ECO:0008006" key="4">
    <source>
        <dbReference type="Google" id="ProtNLM"/>
    </source>
</evidence>
<feature type="transmembrane region" description="Helical" evidence="1">
    <location>
        <begin position="166"/>
        <end position="188"/>
    </location>
</feature>
<dbReference type="Proteomes" id="UP000176544">
    <property type="component" value="Unassembled WGS sequence"/>
</dbReference>
<gene>
    <name evidence="2" type="ORF">A3I33_02605</name>
</gene>
<evidence type="ECO:0000256" key="1">
    <source>
        <dbReference type="SAM" id="Phobius"/>
    </source>
</evidence>
<accession>A0A1G1ZA05</accession>
<protein>
    <recommendedName>
        <fullName evidence="4">DUF2238 domain-containing protein</fullName>
    </recommendedName>
</protein>
<feature type="transmembrane region" description="Helical" evidence="1">
    <location>
        <begin position="7"/>
        <end position="23"/>
    </location>
</feature>
<feature type="transmembrane region" description="Helical" evidence="1">
    <location>
        <begin position="128"/>
        <end position="146"/>
    </location>
</feature>
<evidence type="ECO:0000313" key="2">
    <source>
        <dbReference type="EMBL" id="OGY60457.1"/>
    </source>
</evidence>
<dbReference type="InterPro" id="IPR014509">
    <property type="entry name" value="YjdF-like"/>
</dbReference>
<keyword evidence="1" id="KW-0812">Transmembrane</keyword>